<dbReference type="Proteomes" id="UP000019118">
    <property type="component" value="Unassembled WGS sequence"/>
</dbReference>
<dbReference type="OMA" id="ARPNWRR"/>
<dbReference type="AlphaFoldDB" id="N6TMB2"/>
<dbReference type="Proteomes" id="UP000030742">
    <property type="component" value="Unassembled WGS sequence"/>
</dbReference>
<evidence type="ECO:0000256" key="1">
    <source>
        <dbReference type="ARBA" id="ARBA00022737"/>
    </source>
</evidence>
<evidence type="ECO:0000313" key="7">
    <source>
        <dbReference type="Proteomes" id="UP000030742"/>
    </source>
</evidence>
<keyword evidence="6" id="KW-1185">Reference proteome</keyword>
<accession>N6TMB2</accession>
<name>N6TMB2_DENPD</name>
<reference evidence="5" key="2">
    <citation type="submission" date="2024-08" db="UniProtKB">
        <authorList>
            <consortium name="EnsemblMetazoa"/>
        </authorList>
    </citation>
    <scope>IDENTIFICATION</scope>
</reference>
<evidence type="ECO:0000313" key="4">
    <source>
        <dbReference type="EMBL" id="ERL85583.1"/>
    </source>
</evidence>
<dbReference type="Pfam" id="PF14912">
    <property type="entry name" value="THEG"/>
    <property type="match status" value="3"/>
</dbReference>
<evidence type="ECO:0000313" key="6">
    <source>
        <dbReference type="Proteomes" id="UP000019118"/>
    </source>
</evidence>
<reference evidence="6 7" key="1">
    <citation type="journal article" date="2013" name="Genome Biol.">
        <title>Draft genome of the mountain pine beetle, Dendroctonus ponderosae Hopkins, a major forest pest.</title>
        <authorList>
            <person name="Keeling C.I."/>
            <person name="Yuen M.M."/>
            <person name="Liao N.Y."/>
            <person name="Docking T.R."/>
            <person name="Chan S.K."/>
            <person name="Taylor G.A."/>
            <person name="Palmquist D.L."/>
            <person name="Jackman S.D."/>
            <person name="Nguyen A."/>
            <person name="Li M."/>
            <person name="Henderson H."/>
            <person name="Janes J.K."/>
            <person name="Zhao Y."/>
            <person name="Pandoh P."/>
            <person name="Moore R."/>
            <person name="Sperling F.A."/>
            <person name="Huber D.P."/>
            <person name="Birol I."/>
            <person name="Jones S.J."/>
            <person name="Bohlmann J."/>
        </authorList>
    </citation>
    <scope>NUCLEOTIDE SEQUENCE</scope>
</reference>
<gene>
    <name evidence="5" type="primary">109546643</name>
    <name evidence="4" type="ORF">D910_03002</name>
    <name evidence="3" type="ORF">YQE_01999</name>
</gene>
<dbReference type="PANTHER" id="PTHR15901:SF16">
    <property type="entry name" value="TESTICULAR HAPLOID EXPRESSED GENE PROTEIN"/>
    <property type="match status" value="1"/>
</dbReference>
<feature type="non-terminal residue" evidence="3">
    <location>
        <position position="1"/>
    </location>
</feature>
<dbReference type="EnsemblMetazoa" id="XM_019917675.1">
    <property type="protein sequence ID" value="XP_019773234.1"/>
    <property type="gene ID" value="LOC109546643"/>
</dbReference>
<dbReference type="InterPro" id="IPR042401">
    <property type="entry name" value="SPMAP2-like"/>
</dbReference>
<sequence length="303" mass="34996">MQCPPPQTECVHVDITVLPSGPPPAEPFEPTIPRKLLAILNKYKYNWRLEQLAKPKIQRHKYQSKPEGEIPPSKLPPKLSDEIKFYADQLAKPKLLNLYVNRRLYGGHTRSIMKKYNKNIGKAWDSIYNYYKKKERDRKLRQLRQKRKTKSKKPVVDQTIIDNLAKPKPVFQPEPAKKPSKVFSNFDRLDELASPKPSHLEPPKSLEINPLALTYEPTENILKLSKLPARLLNLPPPLEPGKVRRSALRYKASPRIEAMAQPKKSSEKSKEDEDVDPWAISKNALKYKPTPRILELAKPVERD</sequence>
<evidence type="ECO:0000256" key="2">
    <source>
        <dbReference type="SAM" id="MobiDB-lite"/>
    </source>
</evidence>
<organism evidence="3">
    <name type="scientific">Dendroctonus ponderosae</name>
    <name type="common">Mountain pine beetle</name>
    <dbReference type="NCBI Taxonomy" id="77166"/>
    <lineage>
        <taxon>Eukaryota</taxon>
        <taxon>Metazoa</taxon>
        <taxon>Ecdysozoa</taxon>
        <taxon>Arthropoda</taxon>
        <taxon>Hexapoda</taxon>
        <taxon>Insecta</taxon>
        <taxon>Pterygota</taxon>
        <taxon>Neoptera</taxon>
        <taxon>Endopterygota</taxon>
        <taxon>Coleoptera</taxon>
        <taxon>Polyphaga</taxon>
        <taxon>Cucujiformia</taxon>
        <taxon>Curculionidae</taxon>
        <taxon>Scolytinae</taxon>
        <taxon>Dendroctonus</taxon>
    </lineage>
</organism>
<keyword evidence="1" id="KW-0677">Repeat</keyword>
<feature type="region of interest" description="Disordered" evidence="2">
    <location>
        <begin position="249"/>
        <end position="275"/>
    </location>
</feature>
<evidence type="ECO:0000313" key="3">
    <source>
        <dbReference type="EMBL" id="ENN81589.1"/>
    </source>
</evidence>
<protein>
    <submittedName>
        <fullName evidence="3 5">Uncharacterized protein</fullName>
    </submittedName>
</protein>
<proteinExistence type="predicted"/>
<dbReference type="EMBL" id="KB631720">
    <property type="protein sequence ID" value="ERL85583.1"/>
    <property type="molecule type" value="Genomic_DNA"/>
</dbReference>
<dbReference type="HOGENOM" id="CLU_848181_0_0_1"/>
<dbReference type="OrthoDB" id="25466at2759"/>
<dbReference type="EMBL" id="KB740082">
    <property type="protein sequence ID" value="ENN81589.1"/>
    <property type="molecule type" value="Genomic_DNA"/>
</dbReference>
<dbReference type="InterPro" id="IPR006623">
    <property type="entry name" value="THEG"/>
</dbReference>
<dbReference type="KEGG" id="dpa:109546643"/>
<dbReference type="SMART" id="SM00705">
    <property type="entry name" value="THEG"/>
    <property type="match status" value="6"/>
</dbReference>
<dbReference type="PANTHER" id="PTHR15901">
    <property type="entry name" value="TESTICULAR HAPLOID EXPRESSED GENE PROTEIN"/>
    <property type="match status" value="1"/>
</dbReference>
<evidence type="ECO:0000313" key="5">
    <source>
        <dbReference type="EnsemblMetazoa" id="XP_019773234.1"/>
    </source>
</evidence>